<dbReference type="GO" id="GO:0071555">
    <property type="term" value="P:cell wall organization"/>
    <property type="evidence" value="ECO:0007669"/>
    <property type="project" value="InterPro"/>
</dbReference>
<dbReference type="InterPro" id="IPR016147">
    <property type="entry name" value="Pili_assmbl_chaperone_N"/>
</dbReference>
<reference evidence="3 4" key="1">
    <citation type="submission" date="2019-03" db="EMBL/GenBank/DDBJ databases">
        <title>Ramlibacter sp. 18x22-1, whole genome shotgun sequence.</title>
        <authorList>
            <person name="Zhang X."/>
            <person name="Feng G."/>
            <person name="Zhu H."/>
        </authorList>
    </citation>
    <scope>NUCLEOTIDE SEQUENCE [LARGE SCALE GENOMIC DNA]</scope>
    <source>
        <strain evidence="3 4">18x22-1</strain>
    </source>
</reference>
<dbReference type="InterPro" id="IPR008962">
    <property type="entry name" value="PapD-like_sf"/>
</dbReference>
<name>A0A4Z0CCV2_9BURK</name>
<dbReference type="Proteomes" id="UP000297839">
    <property type="component" value="Unassembled WGS sequence"/>
</dbReference>
<dbReference type="Gene3D" id="2.60.40.10">
    <property type="entry name" value="Immunoglobulins"/>
    <property type="match status" value="1"/>
</dbReference>
<dbReference type="EMBL" id="SMLK01000001">
    <property type="protein sequence ID" value="TFZ08772.1"/>
    <property type="molecule type" value="Genomic_DNA"/>
</dbReference>
<dbReference type="AlphaFoldDB" id="A0A4Z0CCV2"/>
<dbReference type="GO" id="GO:0030288">
    <property type="term" value="C:outer membrane-bounded periplasmic space"/>
    <property type="evidence" value="ECO:0007669"/>
    <property type="project" value="InterPro"/>
</dbReference>
<feature type="chain" id="PRO_5021221490" evidence="1">
    <location>
        <begin position="29"/>
        <end position="267"/>
    </location>
</feature>
<keyword evidence="1" id="KW-0732">Signal</keyword>
<evidence type="ECO:0000256" key="1">
    <source>
        <dbReference type="SAM" id="SignalP"/>
    </source>
</evidence>
<dbReference type="SUPFAM" id="SSF49354">
    <property type="entry name" value="PapD-like"/>
    <property type="match status" value="1"/>
</dbReference>
<proteinExistence type="predicted"/>
<gene>
    <name evidence="3" type="ORF">EZ216_06410</name>
</gene>
<dbReference type="RefSeq" id="WP_135248859.1">
    <property type="nucleotide sequence ID" value="NZ_SMLK01000001.1"/>
</dbReference>
<accession>A0A4Z0CCV2</accession>
<comment type="caution">
    <text evidence="3">The sequence shown here is derived from an EMBL/GenBank/DDBJ whole genome shotgun (WGS) entry which is preliminary data.</text>
</comment>
<evidence type="ECO:0000313" key="3">
    <source>
        <dbReference type="EMBL" id="TFZ08772.1"/>
    </source>
</evidence>
<dbReference type="Pfam" id="PF00345">
    <property type="entry name" value="PapD_N"/>
    <property type="match status" value="1"/>
</dbReference>
<evidence type="ECO:0000313" key="4">
    <source>
        <dbReference type="Proteomes" id="UP000297839"/>
    </source>
</evidence>
<dbReference type="InterPro" id="IPR013783">
    <property type="entry name" value="Ig-like_fold"/>
</dbReference>
<dbReference type="InterPro" id="IPR050643">
    <property type="entry name" value="Periplasmic_pilus_chap"/>
</dbReference>
<dbReference type="PANTHER" id="PTHR30251:SF4">
    <property type="entry name" value="SLR1668 PROTEIN"/>
    <property type="match status" value="1"/>
</dbReference>
<organism evidence="3 4">
    <name type="scientific">Ramlibacter humi</name>
    <dbReference type="NCBI Taxonomy" id="2530451"/>
    <lineage>
        <taxon>Bacteria</taxon>
        <taxon>Pseudomonadati</taxon>
        <taxon>Pseudomonadota</taxon>
        <taxon>Betaproteobacteria</taxon>
        <taxon>Burkholderiales</taxon>
        <taxon>Comamonadaceae</taxon>
        <taxon>Ramlibacter</taxon>
    </lineage>
</organism>
<keyword evidence="4" id="KW-1185">Reference proteome</keyword>
<protein>
    <submittedName>
        <fullName evidence="3">Molecular chaperone</fullName>
    </submittedName>
</protein>
<sequence length="267" mass="28561">MKDARLRWRVRHRVVASAAVLLAGVATAADLQISPITLEFGPTQQGQGVWLRNSGGGPVDAQVRVLRWSQNDGQETLEPTRELLPTPSFIRIEPGGQQLVRIVRVRPQAPEAELTYRLLIDELPVTRASSAAGTAGSDAEEQAQQQVGLRFLLRYSVPVFVAPTQASPSPSAAPASPALQASWQAGTPTVLSIANSGNRRVRISRLVHEDAGGKRTLLAPGLLGYVLAGKTMQWPLKAGPGLGAGQLKALLDDDENEQTLPMARGRP</sequence>
<dbReference type="PANTHER" id="PTHR30251">
    <property type="entry name" value="PILUS ASSEMBLY CHAPERONE"/>
    <property type="match status" value="1"/>
</dbReference>
<feature type="domain" description="Pili assembly chaperone N-terminal" evidence="2">
    <location>
        <begin position="31"/>
        <end position="165"/>
    </location>
</feature>
<dbReference type="OrthoDB" id="511700at2"/>
<feature type="signal peptide" evidence="1">
    <location>
        <begin position="1"/>
        <end position="28"/>
    </location>
</feature>
<evidence type="ECO:0000259" key="2">
    <source>
        <dbReference type="Pfam" id="PF00345"/>
    </source>
</evidence>